<dbReference type="AlphaFoldDB" id="A0A3B5R6N2"/>
<accession>A0A3B5R6N2</accession>
<keyword evidence="6" id="KW-1185">Reference proteome</keyword>
<dbReference type="PANTHER" id="PTHR15705">
    <property type="entry name" value="MCG7194, ISOFORM CRA_A"/>
    <property type="match status" value="1"/>
</dbReference>
<feature type="domain" description="SOGA 1/2-like coiled-coil" evidence="4">
    <location>
        <begin position="1"/>
        <end position="47"/>
    </location>
</feature>
<evidence type="ECO:0000313" key="5">
    <source>
        <dbReference type="Ensembl" id="ENSXMAP00000038864.1"/>
    </source>
</evidence>
<feature type="region of interest" description="Disordered" evidence="3">
    <location>
        <begin position="441"/>
        <end position="567"/>
    </location>
</feature>
<dbReference type="GeneTree" id="ENSGT00950000182982"/>
<evidence type="ECO:0000256" key="3">
    <source>
        <dbReference type="SAM" id="MobiDB-lite"/>
    </source>
</evidence>
<reference evidence="5" key="4">
    <citation type="submission" date="2025-09" db="UniProtKB">
        <authorList>
            <consortium name="Ensembl"/>
        </authorList>
    </citation>
    <scope>IDENTIFICATION</scope>
    <source>
        <strain evidence="5">JP 163 A</strain>
    </source>
</reference>
<dbReference type="Proteomes" id="UP000002852">
    <property type="component" value="Unassembled WGS sequence"/>
</dbReference>
<feature type="compositionally biased region" description="Polar residues" evidence="3">
    <location>
        <begin position="477"/>
        <end position="488"/>
    </location>
</feature>
<feature type="compositionally biased region" description="Low complexity" evidence="3">
    <location>
        <begin position="83"/>
        <end position="112"/>
    </location>
</feature>
<dbReference type="PANTHER" id="PTHR15705:SF1">
    <property type="entry name" value="RIKEN CDNA 9330159F19 GENE"/>
    <property type="match status" value="1"/>
</dbReference>
<feature type="region of interest" description="Disordered" evidence="3">
    <location>
        <begin position="83"/>
        <end position="123"/>
    </location>
</feature>
<evidence type="ECO:0000256" key="2">
    <source>
        <dbReference type="SAM" id="Coils"/>
    </source>
</evidence>
<feature type="compositionally biased region" description="Basic and acidic residues" evidence="3">
    <location>
        <begin position="454"/>
        <end position="464"/>
    </location>
</feature>
<dbReference type="Ensembl" id="ENSXMAT00000036931.1">
    <property type="protein sequence ID" value="ENSXMAP00000038864.1"/>
    <property type="gene ID" value="ENSXMAG00000025731.1"/>
</dbReference>
<reference evidence="6" key="2">
    <citation type="journal article" date="2013" name="Nat. Genet.">
        <title>The genome of the platyfish, Xiphophorus maculatus, provides insights into evolutionary adaptation and several complex traits.</title>
        <authorList>
            <person name="Schartl M."/>
            <person name="Walter R.B."/>
            <person name="Shen Y."/>
            <person name="Garcia T."/>
            <person name="Catchen J."/>
            <person name="Amores A."/>
            <person name="Braasch I."/>
            <person name="Chalopin D."/>
            <person name="Volff J.N."/>
            <person name="Lesch K.P."/>
            <person name="Bisazza A."/>
            <person name="Minx P."/>
            <person name="Hillier L."/>
            <person name="Wilson R.K."/>
            <person name="Fuerstenberg S."/>
            <person name="Boore J."/>
            <person name="Searle S."/>
            <person name="Postlethwait J.H."/>
            <person name="Warren W.C."/>
        </authorList>
    </citation>
    <scope>NUCLEOTIDE SEQUENCE [LARGE SCALE GENOMIC DNA]</scope>
    <source>
        <strain evidence="6">JP 163 A</strain>
    </source>
</reference>
<feature type="region of interest" description="Disordered" evidence="3">
    <location>
        <begin position="174"/>
        <end position="196"/>
    </location>
</feature>
<dbReference type="InterPro" id="IPR027882">
    <property type="entry name" value="SOGA1/2-like_CC"/>
</dbReference>
<feature type="coiled-coil region" evidence="2">
    <location>
        <begin position="22"/>
        <end position="49"/>
    </location>
</feature>
<keyword evidence="1 2" id="KW-0175">Coiled coil</keyword>
<evidence type="ECO:0000256" key="1">
    <source>
        <dbReference type="ARBA" id="ARBA00023054"/>
    </source>
</evidence>
<organism evidence="5 6">
    <name type="scientific">Xiphophorus maculatus</name>
    <name type="common">Southern platyfish</name>
    <name type="synonym">Platypoecilus maculatus</name>
    <dbReference type="NCBI Taxonomy" id="8083"/>
    <lineage>
        <taxon>Eukaryota</taxon>
        <taxon>Metazoa</taxon>
        <taxon>Chordata</taxon>
        <taxon>Craniata</taxon>
        <taxon>Vertebrata</taxon>
        <taxon>Euteleostomi</taxon>
        <taxon>Actinopterygii</taxon>
        <taxon>Neopterygii</taxon>
        <taxon>Teleostei</taxon>
        <taxon>Neoteleostei</taxon>
        <taxon>Acanthomorphata</taxon>
        <taxon>Ovalentaria</taxon>
        <taxon>Atherinomorphae</taxon>
        <taxon>Cyprinodontiformes</taxon>
        <taxon>Poeciliidae</taxon>
        <taxon>Poeciliinae</taxon>
        <taxon>Xiphophorus</taxon>
    </lineage>
</organism>
<sequence length="693" mass="77708">MDLRCRLDHNERDWLREKAELLERFDVERREWECQLKDMQKKIEEVRCSDSTLVRWLTNITQEHEEKCSNILIYIYKDMRSTSTRSTSTGSSLLSDNSRSDLLSSSTPSEPTRNPPSPGLGLNRNISALKEIARVSEELCSYQDEIRKKSGDKRLSLEKNGICTWKTLILTSPEESSDMETAAPPIPPRTSSWNLNSSNPDTELHIPESPMATMRKCHSPSVLLDRKCNSPSIVRKFEAMLQENEGKVFKDGMLTSCSIPSNSICNTGCCHNRWSCDASKLTHNKQLTYGTVQKSFSEVNILTAGKDLCPEKNSDVGKVQVFPVIQEFPVDSVSQGIQSLSPSLQGSRRNLMLERKTAEFNRTLFQAEMGRGVDVQETCFEECQPVFGTSSHILPPKDATTPSMCSHVSTDITDSYFKASPSPSISTSTNQNTELEPMQMRCASKETPSVLSLEEPHPGFKEAPKPSQSEVKHKLQKTGSFSRKSQQRATHEPPLSVITQPDESVESSNSNRENPHETKPQPARGSVSPLQPSVESKKRHVAQPRQRSDSPHQPDSSRPVPRIMNEHPWKPLTLAAYPRPEGSRSNYGAVERILKNYESAARAQQNEMVSNPTELDMLDMDPLPLSPTLRHMHTLPTAQVSLHSVNEVQLKVQVSQALPFLSCTVQCSGISVCRLKLKHEIMHNIMSTCQIVC</sequence>
<evidence type="ECO:0000259" key="4">
    <source>
        <dbReference type="Pfam" id="PF14818"/>
    </source>
</evidence>
<dbReference type="Pfam" id="PF14818">
    <property type="entry name" value="SOGA1-2-like_CC"/>
    <property type="match status" value="1"/>
</dbReference>
<name>A0A3B5R6N2_XIPMA</name>
<reference evidence="5" key="3">
    <citation type="submission" date="2025-08" db="UniProtKB">
        <authorList>
            <consortium name="Ensembl"/>
        </authorList>
    </citation>
    <scope>IDENTIFICATION</scope>
    <source>
        <strain evidence="5">JP 163 A</strain>
    </source>
</reference>
<protein>
    <submittedName>
        <fullName evidence="5">MTCL family member 3a</fullName>
    </submittedName>
</protein>
<evidence type="ECO:0000313" key="6">
    <source>
        <dbReference type="Proteomes" id="UP000002852"/>
    </source>
</evidence>
<proteinExistence type="predicted"/>
<reference evidence="6" key="1">
    <citation type="submission" date="2012-01" db="EMBL/GenBank/DDBJ databases">
        <authorList>
            <person name="Walter R."/>
            <person name="Schartl M."/>
            <person name="Warren W."/>
        </authorList>
    </citation>
    <scope>NUCLEOTIDE SEQUENCE [LARGE SCALE GENOMIC DNA]</scope>
    <source>
        <strain evidence="6">JP 163 A</strain>
    </source>
</reference>